<dbReference type="CDD" id="cd00293">
    <property type="entry name" value="USP-like"/>
    <property type="match status" value="1"/>
</dbReference>
<dbReference type="EMBL" id="WMET01000002">
    <property type="protein sequence ID" value="MYL20531.1"/>
    <property type="molecule type" value="Genomic_DNA"/>
</dbReference>
<keyword evidence="2" id="KW-0175">Coiled coil</keyword>
<protein>
    <submittedName>
        <fullName evidence="4">Universal stress protein</fullName>
    </submittedName>
</protein>
<feature type="coiled-coil region" evidence="2">
    <location>
        <begin position="54"/>
        <end position="81"/>
    </location>
</feature>
<proteinExistence type="inferred from homology"/>
<evidence type="ECO:0000259" key="3">
    <source>
        <dbReference type="Pfam" id="PF00582"/>
    </source>
</evidence>
<sequence length="145" mass="15754">MTTKRILVAYDGSEMSKRAVAEANLQAVEAPQREIHLMAVVTPTGPATNAAVSKSLGREMADRFQSEMEELKQEFKAHNIDVMTEVVVSPVKQNAAVQIVAYANKHDMDLIIIGSRGLGNMKKMLLGSVSSKVVQQASCPVLVMK</sequence>
<dbReference type="PRINTS" id="PR01438">
    <property type="entry name" value="UNVRSLSTRESS"/>
</dbReference>
<dbReference type="InterPro" id="IPR006016">
    <property type="entry name" value="UspA"/>
</dbReference>
<organism evidence="4 5">
    <name type="scientific">Halobacillus litoralis</name>
    <dbReference type="NCBI Taxonomy" id="45668"/>
    <lineage>
        <taxon>Bacteria</taxon>
        <taxon>Bacillati</taxon>
        <taxon>Bacillota</taxon>
        <taxon>Bacilli</taxon>
        <taxon>Bacillales</taxon>
        <taxon>Bacillaceae</taxon>
        <taxon>Halobacillus</taxon>
    </lineage>
</organism>
<feature type="domain" description="UspA" evidence="3">
    <location>
        <begin position="3"/>
        <end position="145"/>
    </location>
</feature>
<comment type="similarity">
    <text evidence="1">Belongs to the universal stress protein A family.</text>
</comment>
<evidence type="ECO:0000313" key="4">
    <source>
        <dbReference type="EMBL" id="MYL20531.1"/>
    </source>
</evidence>
<accession>A0A845DSD1</accession>
<dbReference type="SUPFAM" id="SSF52402">
    <property type="entry name" value="Adenine nucleotide alpha hydrolases-like"/>
    <property type="match status" value="1"/>
</dbReference>
<name>A0A845DSD1_9BACI</name>
<evidence type="ECO:0000313" key="5">
    <source>
        <dbReference type="Proteomes" id="UP000460949"/>
    </source>
</evidence>
<dbReference type="RefSeq" id="WP_160837304.1">
    <property type="nucleotide sequence ID" value="NZ_JAIVAK010000001.1"/>
</dbReference>
<dbReference type="Pfam" id="PF00582">
    <property type="entry name" value="Usp"/>
    <property type="match status" value="1"/>
</dbReference>
<comment type="caution">
    <text evidence="4">The sequence shown here is derived from an EMBL/GenBank/DDBJ whole genome shotgun (WGS) entry which is preliminary data.</text>
</comment>
<dbReference type="InterPro" id="IPR006015">
    <property type="entry name" value="Universal_stress_UspA"/>
</dbReference>
<reference evidence="4 5" key="1">
    <citation type="submission" date="2019-11" db="EMBL/GenBank/DDBJ databases">
        <title>Genome sequences of 17 halophilic strains isolated from different environments.</title>
        <authorList>
            <person name="Furrow R.E."/>
        </authorList>
    </citation>
    <scope>NUCLEOTIDE SEQUENCE [LARGE SCALE GENOMIC DNA]</scope>
    <source>
        <strain evidence="4 5">22511_23_Filter</strain>
    </source>
</reference>
<dbReference type="AlphaFoldDB" id="A0A845DSD1"/>
<dbReference type="PANTHER" id="PTHR46268">
    <property type="entry name" value="STRESS RESPONSE PROTEIN NHAX"/>
    <property type="match status" value="1"/>
</dbReference>
<evidence type="ECO:0000256" key="2">
    <source>
        <dbReference type="SAM" id="Coils"/>
    </source>
</evidence>
<dbReference type="PANTHER" id="PTHR46268:SF6">
    <property type="entry name" value="UNIVERSAL STRESS PROTEIN UP12"/>
    <property type="match status" value="1"/>
</dbReference>
<evidence type="ECO:0000256" key="1">
    <source>
        <dbReference type="ARBA" id="ARBA00008791"/>
    </source>
</evidence>
<gene>
    <name evidence="4" type="ORF">GLW04_11560</name>
</gene>
<dbReference type="OrthoDB" id="9777884at2"/>
<dbReference type="InterPro" id="IPR014729">
    <property type="entry name" value="Rossmann-like_a/b/a_fold"/>
</dbReference>
<dbReference type="Proteomes" id="UP000460949">
    <property type="component" value="Unassembled WGS sequence"/>
</dbReference>
<dbReference type="Gene3D" id="3.40.50.620">
    <property type="entry name" value="HUPs"/>
    <property type="match status" value="1"/>
</dbReference>